<comment type="caution">
    <text evidence="8">The sequence shown here is derived from an EMBL/GenBank/DDBJ whole genome shotgun (WGS) entry which is preliminary data.</text>
</comment>
<dbReference type="Pfam" id="PF14322">
    <property type="entry name" value="SusD-like_3"/>
    <property type="match status" value="1"/>
</dbReference>
<evidence type="ECO:0000259" key="7">
    <source>
        <dbReference type="Pfam" id="PF14322"/>
    </source>
</evidence>
<evidence type="ECO:0000256" key="1">
    <source>
        <dbReference type="ARBA" id="ARBA00004442"/>
    </source>
</evidence>
<evidence type="ECO:0000256" key="5">
    <source>
        <dbReference type="ARBA" id="ARBA00023237"/>
    </source>
</evidence>
<dbReference type="InterPro" id="IPR012944">
    <property type="entry name" value="SusD_RagB_dom"/>
</dbReference>
<gene>
    <name evidence="8" type="ORF">BCY89_05730</name>
</gene>
<keyword evidence="3" id="KW-0732">Signal</keyword>
<protein>
    <recommendedName>
        <fullName evidence="10">SusD-like starch-binding protein associating with outer membrane</fullName>
    </recommendedName>
</protein>
<evidence type="ECO:0000259" key="6">
    <source>
        <dbReference type="Pfam" id="PF07980"/>
    </source>
</evidence>
<feature type="domain" description="RagB/SusD" evidence="6">
    <location>
        <begin position="336"/>
        <end position="448"/>
    </location>
</feature>
<evidence type="ECO:0000256" key="4">
    <source>
        <dbReference type="ARBA" id="ARBA00023136"/>
    </source>
</evidence>
<accession>A0A420FW79</accession>
<evidence type="ECO:0000313" key="8">
    <source>
        <dbReference type="EMBL" id="RKF37151.1"/>
    </source>
</evidence>
<dbReference type="PROSITE" id="PS51257">
    <property type="entry name" value="PROKAR_LIPOPROTEIN"/>
    <property type="match status" value="1"/>
</dbReference>
<reference evidence="8 9" key="1">
    <citation type="submission" date="2016-07" db="EMBL/GenBank/DDBJ databases">
        <title>Genome analysis of Sphingobacterium siyangense T12B17.</title>
        <authorList>
            <person name="Xu D."/>
            <person name="Su Y."/>
            <person name="Zheng S."/>
        </authorList>
    </citation>
    <scope>NUCLEOTIDE SEQUENCE [LARGE SCALE GENOMIC DNA]</scope>
    <source>
        <strain evidence="8 9">T12B17</strain>
    </source>
</reference>
<evidence type="ECO:0000256" key="2">
    <source>
        <dbReference type="ARBA" id="ARBA00006275"/>
    </source>
</evidence>
<evidence type="ECO:0008006" key="10">
    <source>
        <dbReference type="Google" id="ProtNLM"/>
    </source>
</evidence>
<dbReference type="EMBL" id="MCAQ01000012">
    <property type="protein sequence ID" value="RKF37151.1"/>
    <property type="molecule type" value="Genomic_DNA"/>
</dbReference>
<dbReference type="AlphaFoldDB" id="A0A420FW79"/>
<dbReference type="Proteomes" id="UP000286402">
    <property type="component" value="Unassembled WGS sequence"/>
</dbReference>
<keyword evidence="9" id="KW-1185">Reference proteome</keyword>
<name>A0A420FW79_9SPHI</name>
<dbReference type="Gene3D" id="1.25.40.390">
    <property type="match status" value="2"/>
</dbReference>
<sequence length="455" mass="52295">MKKIFFILPAMLTILLTISCTKKWLEEKQDIKLIVPTTLNDLDLLLNADLFQYDGRGGVETSSDDYEFTTTQFNQLPSSFDRDFITWQRNRDFENLVPVQQNEWKCAYSQIQVCNVVLKRLGSIARNSSNEVEYDRIKGTALYHRAKQFLNMAMTFCKYYDKSTSSRDLGIPIKLDDDIEEPVNRATVELTYQRIITDLQESAKDLPIAQPDYSRVARAGAFALLARTFLYMDNYKEAINAADSTLKYNSLVQDLNLITNTSGSRPLNIQSKEIHVRGVMVKASSNASIGRINTTLYNQYTDNDIRKILFFRKEQDGKVTFRGHFLNNLFTGTTTGEVLLILAESKARLNDTEGAMEALNKLAFNRYKKGNFVPFTATNETDALGKILQERRKELLTRGLRWQDLKRLNRDPNYAKTLIRSIGNEVFTLPPSDPRYVLPIPQFVINFNHIEQNTY</sequence>
<organism evidence="8 9">
    <name type="scientific">Sphingobacterium siyangense</name>
    <dbReference type="NCBI Taxonomy" id="459529"/>
    <lineage>
        <taxon>Bacteria</taxon>
        <taxon>Pseudomonadati</taxon>
        <taxon>Bacteroidota</taxon>
        <taxon>Sphingobacteriia</taxon>
        <taxon>Sphingobacteriales</taxon>
        <taxon>Sphingobacteriaceae</taxon>
        <taxon>Sphingobacterium</taxon>
    </lineage>
</organism>
<dbReference type="SUPFAM" id="SSF48452">
    <property type="entry name" value="TPR-like"/>
    <property type="match status" value="1"/>
</dbReference>
<keyword evidence="4" id="KW-0472">Membrane</keyword>
<proteinExistence type="inferred from homology"/>
<feature type="domain" description="SusD-like N-terminal" evidence="7">
    <location>
        <begin position="23"/>
        <end position="230"/>
    </location>
</feature>
<evidence type="ECO:0000256" key="3">
    <source>
        <dbReference type="ARBA" id="ARBA00022729"/>
    </source>
</evidence>
<dbReference type="RefSeq" id="WP_120334246.1">
    <property type="nucleotide sequence ID" value="NZ_MCAQ01000012.1"/>
</dbReference>
<dbReference type="GO" id="GO:0009279">
    <property type="term" value="C:cell outer membrane"/>
    <property type="evidence" value="ECO:0007669"/>
    <property type="project" value="UniProtKB-SubCell"/>
</dbReference>
<dbReference type="InterPro" id="IPR033985">
    <property type="entry name" value="SusD-like_N"/>
</dbReference>
<keyword evidence="5" id="KW-0998">Cell outer membrane</keyword>
<dbReference type="InterPro" id="IPR011990">
    <property type="entry name" value="TPR-like_helical_dom_sf"/>
</dbReference>
<dbReference type="Pfam" id="PF07980">
    <property type="entry name" value="SusD_RagB"/>
    <property type="match status" value="1"/>
</dbReference>
<comment type="subcellular location">
    <subcellularLocation>
        <location evidence="1">Cell outer membrane</location>
    </subcellularLocation>
</comment>
<comment type="similarity">
    <text evidence="2">Belongs to the SusD family.</text>
</comment>
<evidence type="ECO:0000313" key="9">
    <source>
        <dbReference type="Proteomes" id="UP000286402"/>
    </source>
</evidence>